<feature type="active site" description="Nucleophile; methyl group acceptor" evidence="9">
    <location>
        <position position="123"/>
    </location>
</feature>
<evidence type="ECO:0000256" key="4">
    <source>
        <dbReference type="ARBA" id="ARBA00022603"/>
    </source>
</evidence>
<dbReference type="Proteomes" id="UP000004162">
    <property type="component" value="Unassembled WGS sequence"/>
</dbReference>
<keyword evidence="4 9" id="KW-0489">Methyltransferase</keyword>
<comment type="similarity">
    <text evidence="2 9">Belongs to the MGMT family.</text>
</comment>
<dbReference type="Pfam" id="PF02870">
    <property type="entry name" value="Methyltransf_1N"/>
    <property type="match status" value="1"/>
</dbReference>
<gene>
    <name evidence="12" type="ORF">CferDRAFT_0793</name>
</gene>
<evidence type="ECO:0000259" key="11">
    <source>
        <dbReference type="Pfam" id="PF02870"/>
    </source>
</evidence>
<dbReference type="CDD" id="cd06445">
    <property type="entry name" value="ATase"/>
    <property type="match status" value="1"/>
</dbReference>
<evidence type="ECO:0000256" key="1">
    <source>
        <dbReference type="ARBA" id="ARBA00001286"/>
    </source>
</evidence>
<keyword evidence="6 9" id="KW-0227">DNA damage</keyword>
<evidence type="ECO:0000313" key="13">
    <source>
        <dbReference type="Proteomes" id="UP000004162"/>
    </source>
</evidence>
<name>Q0YR90_9CHLB</name>
<dbReference type="InterPro" id="IPR036388">
    <property type="entry name" value="WH-like_DNA-bd_sf"/>
</dbReference>
<keyword evidence="13" id="KW-1185">Reference proteome</keyword>
<reference evidence="12 13" key="1">
    <citation type="submission" date="2006-07" db="EMBL/GenBank/DDBJ databases">
        <title>Annotation of the draft genome assembly of Chlorobium ferroxidans DSM 13031.</title>
        <authorList>
            <consortium name="US DOE Joint Genome Institute (JGI-ORNL)"/>
            <person name="Larimer F."/>
            <person name="Land M."/>
            <person name="Hauser L."/>
        </authorList>
    </citation>
    <scope>NUCLEOTIDE SEQUENCE [LARGE SCALE GENOMIC DNA]</scope>
    <source>
        <strain evidence="12 13">DSM 13031</strain>
    </source>
</reference>
<dbReference type="OrthoDB" id="9802228at2"/>
<dbReference type="Gene3D" id="1.10.10.10">
    <property type="entry name" value="Winged helix-like DNA-binding domain superfamily/Winged helix DNA-binding domain"/>
    <property type="match status" value="1"/>
</dbReference>
<dbReference type="EMBL" id="AASE01000012">
    <property type="protein sequence ID" value="EAT58819.1"/>
    <property type="molecule type" value="Genomic_DNA"/>
</dbReference>
<evidence type="ECO:0000256" key="6">
    <source>
        <dbReference type="ARBA" id="ARBA00022763"/>
    </source>
</evidence>
<dbReference type="SUPFAM" id="SSF53155">
    <property type="entry name" value="Methylated DNA-protein cysteine methyltransferase domain"/>
    <property type="match status" value="1"/>
</dbReference>
<dbReference type="InterPro" id="IPR036217">
    <property type="entry name" value="MethylDNA_cys_MeTrfase_DNAb"/>
</dbReference>
<dbReference type="InterPro" id="IPR001497">
    <property type="entry name" value="MethylDNA_cys_MeTrfase_AS"/>
</dbReference>
<dbReference type="GO" id="GO:0032259">
    <property type="term" value="P:methylation"/>
    <property type="evidence" value="ECO:0007669"/>
    <property type="project" value="UniProtKB-KW"/>
</dbReference>
<dbReference type="EC" id="2.1.1.63" evidence="9"/>
<comment type="function">
    <text evidence="9">Involved in the cellular defense against the biological effects of O6-methylguanine (O6-MeG) and O4-methylthymine (O4-MeT) in DNA. Repairs the methylated nucleobase in DNA by stoichiometrically transferring the methyl group to a cysteine residue in the enzyme. This is a suicide reaction: the enzyme is irreversibly inactivated.</text>
</comment>
<feature type="domain" description="Methylated-DNA-[protein]-cysteine S-methyltransferase DNA binding" evidence="10">
    <location>
        <begin position="72"/>
        <end position="151"/>
    </location>
</feature>
<dbReference type="PANTHER" id="PTHR10815">
    <property type="entry name" value="METHYLATED-DNA--PROTEIN-CYSTEINE METHYLTRANSFERASE"/>
    <property type="match status" value="1"/>
</dbReference>
<dbReference type="InterPro" id="IPR014048">
    <property type="entry name" value="MethylDNA_cys_MeTrfase_DNA-bd"/>
</dbReference>
<dbReference type="SUPFAM" id="SSF46767">
    <property type="entry name" value="Methylated DNA-protein cysteine methyltransferase, C-terminal domain"/>
    <property type="match status" value="1"/>
</dbReference>
<dbReference type="GO" id="GO:0006307">
    <property type="term" value="P:DNA alkylation repair"/>
    <property type="evidence" value="ECO:0007669"/>
    <property type="project" value="UniProtKB-UniRule"/>
</dbReference>
<dbReference type="InterPro" id="IPR023546">
    <property type="entry name" value="MGMT"/>
</dbReference>
<comment type="caution">
    <text evidence="12">The sequence shown here is derived from an EMBL/GenBank/DDBJ whole genome shotgun (WGS) entry which is preliminary data.</text>
</comment>
<evidence type="ECO:0000256" key="3">
    <source>
        <dbReference type="ARBA" id="ARBA00022490"/>
    </source>
</evidence>
<comment type="catalytic activity">
    <reaction evidence="1 9">
        <text>a 4-O-methyl-thymidine in DNA + L-cysteinyl-[protein] = a thymidine in DNA + S-methyl-L-cysteinyl-[protein]</text>
        <dbReference type="Rhea" id="RHEA:53428"/>
        <dbReference type="Rhea" id="RHEA-COMP:10131"/>
        <dbReference type="Rhea" id="RHEA-COMP:10132"/>
        <dbReference type="Rhea" id="RHEA-COMP:13555"/>
        <dbReference type="Rhea" id="RHEA-COMP:13556"/>
        <dbReference type="ChEBI" id="CHEBI:29950"/>
        <dbReference type="ChEBI" id="CHEBI:82612"/>
        <dbReference type="ChEBI" id="CHEBI:137386"/>
        <dbReference type="ChEBI" id="CHEBI:137387"/>
        <dbReference type="EC" id="2.1.1.63"/>
    </reaction>
</comment>
<evidence type="ECO:0000259" key="10">
    <source>
        <dbReference type="Pfam" id="PF01035"/>
    </source>
</evidence>
<dbReference type="PANTHER" id="PTHR10815:SF5">
    <property type="entry name" value="METHYLATED-DNA--PROTEIN-CYSTEINE METHYLTRANSFERASE"/>
    <property type="match status" value="1"/>
</dbReference>
<dbReference type="GO" id="GO:0003908">
    <property type="term" value="F:methylated-DNA-[protein]-cysteine S-methyltransferase activity"/>
    <property type="evidence" value="ECO:0007669"/>
    <property type="project" value="UniProtKB-UniRule"/>
</dbReference>
<evidence type="ECO:0000256" key="2">
    <source>
        <dbReference type="ARBA" id="ARBA00008711"/>
    </source>
</evidence>
<reference evidence="12 13" key="2">
    <citation type="submission" date="2006-07" db="EMBL/GenBank/DDBJ databases">
        <title>Sequencing of the draft genome and assembly of Chlorobium ferroxidans DSM 13031.</title>
        <authorList>
            <consortium name="US DOE Joint Genome Institute (JGI-PGF)"/>
            <person name="Copeland A."/>
            <person name="Lucas S."/>
            <person name="Lapidus A."/>
            <person name="Barry K."/>
            <person name="Glavina del Rio T."/>
            <person name="Dalin E."/>
            <person name="Tice H."/>
            <person name="Bruce D."/>
            <person name="Pitluck S."/>
            <person name="Richardson P."/>
        </authorList>
    </citation>
    <scope>NUCLEOTIDE SEQUENCE [LARGE SCALE GENOMIC DNA]</scope>
    <source>
        <strain evidence="12 13">DSM 13031</strain>
    </source>
</reference>
<dbReference type="Gene3D" id="3.30.160.70">
    <property type="entry name" value="Methylated DNA-protein cysteine methyltransferase domain"/>
    <property type="match status" value="1"/>
</dbReference>
<evidence type="ECO:0000256" key="5">
    <source>
        <dbReference type="ARBA" id="ARBA00022679"/>
    </source>
</evidence>
<accession>Q0YR90</accession>
<dbReference type="AlphaFoldDB" id="Q0YR90"/>
<comment type="miscellaneous">
    <text evidence="9">This enzyme catalyzes only one turnover and therefore is not strictly catalytic. According to one definition, an enzyme is a biocatalyst that acts repeatedly and over many reaction cycles.</text>
</comment>
<comment type="subcellular location">
    <subcellularLocation>
        <location evidence="9">Cytoplasm</location>
    </subcellularLocation>
</comment>
<dbReference type="InterPro" id="IPR036631">
    <property type="entry name" value="MGMT_N_sf"/>
</dbReference>
<keyword evidence="5 9" id="KW-0808">Transferase</keyword>
<organism evidence="12 13">
    <name type="scientific">Chlorobium ferrooxidans DSM 13031</name>
    <dbReference type="NCBI Taxonomy" id="377431"/>
    <lineage>
        <taxon>Bacteria</taxon>
        <taxon>Pseudomonadati</taxon>
        <taxon>Chlorobiota</taxon>
        <taxon>Chlorobiia</taxon>
        <taxon>Chlorobiales</taxon>
        <taxon>Chlorobiaceae</taxon>
        <taxon>Chlorobium/Pelodictyon group</taxon>
        <taxon>Chlorobium</taxon>
    </lineage>
</organism>
<sequence>MILSFQNTTIGRIGVAECEGAITNLFFPADTLPEDAEIGETELTGEAFRQLNAYLQGSLCHFSLPLAPSGTPFMERVWRELSALAYGTTSTYRAVAIAAGNARAVRAVGMANHRNPLPVFIPCHRVIGSNGSLSGYRGGVALKKLLIELERETKRLKL</sequence>
<keyword evidence="3 9" id="KW-0963">Cytoplasm</keyword>
<evidence type="ECO:0000256" key="7">
    <source>
        <dbReference type="ARBA" id="ARBA00023204"/>
    </source>
</evidence>
<dbReference type="HAMAP" id="MF_00772">
    <property type="entry name" value="OGT"/>
    <property type="match status" value="1"/>
</dbReference>
<evidence type="ECO:0000313" key="12">
    <source>
        <dbReference type="EMBL" id="EAT58819.1"/>
    </source>
</evidence>
<evidence type="ECO:0000256" key="8">
    <source>
        <dbReference type="ARBA" id="ARBA00049348"/>
    </source>
</evidence>
<protein>
    <recommendedName>
        <fullName evidence="9">Methylated-DNA--protein-cysteine methyltransferase</fullName>
        <ecNumber evidence="9">2.1.1.63</ecNumber>
    </recommendedName>
    <alternativeName>
        <fullName evidence="9">6-O-methylguanine-DNA methyltransferase</fullName>
        <shortName evidence="9">MGMT</shortName>
    </alternativeName>
    <alternativeName>
        <fullName evidence="9">O-6-methylguanine-DNA-alkyltransferase</fullName>
    </alternativeName>
</protein>
<evidence type="ECO:0000256" key="9">
    <source>
        <dbReference type="HAMAP-Rule" id="MF_00772"/>
    </source>
</evidence>
<dbReference type="GO" id="GO:0005737">
    <property type="term" value="C:cytoplasm"/>
    <property type="evidence" value="ECO:0007669"/>
    <property type="project" value="UniProtKB-SubCell"/>
</dbReference>
<keyword evidence="7 9" id="KW-0234">DNA repair</keyword>
<dbReference type="Pfam" id="PF01035">
    <property type="entry name" value="DNA_binding_1"/>
    <property type="match status" value="1"/>
</dbReference>
<dbReference type="FunFam" id="1.10.10.10:FF:000214">
    <property type="entry name" value="Methylated-DNA--protein-cysteine methyltransferase"/>
    <property type="match status" value="1"/>
</dbReference>
<dbReference type="InterPro" id="IPR008332">
    <property type="entry name" value="MethylG_MeTrfase_N"/>
</dbReference>
<proteinExistence type="inferred from homology"/>
<dbReference type="RefSeq" id="WP_006366531.1">
    <property type="nucleotide sequence ID" value="NZ_AASE01000012.1"/>
</dbReference>
<dbReference type="PROSITE" id="PS00374">
    <property type="entry name" value="MGMT"/>
    <property type="match status" value="1"/>
</dbReference>
<feature type="domain" description="Methylguanine DNA methyltransferase ribonuclease-like" evidence="11">
    <location>
        <begin position="4"/>
        <end position="68"/>
    </location>
</feature>
<dbReference type="NCBIfam" id="TIGR00589">
    <property type="entry name" value="ogt"/>
    <property type="match status" value="1"/>
</dbReference>
<comment type="catalytic activity">
    <reaction evidence="8 9">
        <text>a 6-O-methyl-2'-deoxyguanosine in DNA + L-cysteinyl-[protein] = S-methyl-L-cysteinyl-[protein] + a 2'-deoxyguanosine in DNA</text>
        <dbReference type="Rhea" id="RHEA:24000"/>
        <dbReference type="Rhea" id="RHEA-COMP:10131"/>
        <dbReference type="Rhea" id="RHEA-COMP:10132"/>
        <dbReference type="Rhea" id="RHEA-COMP:11367"/>
        <dbReference type="Rhea" id="RHEA-COMP:11368"/>
        <dbReference type="ChEBI" id="CHEBI:29950"/>
        <dbReference type="ChEBI" id="CHEBI:82612"/>
        <dbReference type="ChEBI" id="CHEBI:85445"/>
        <dbReference type="ChEBI" id="CHEBI:85448"/>
        <dbReference type="EC" id="2.1.1.63"/>
    </reaction>
</comment>